<reference evidence="3" key="1">
    <citation type="submission" date="2020-07" db="EMBL/GenBank/DDBJ databases">
        <title>Huge and variable diversity of episymbiotic CPR bacteria and DPANN archaea in groundwater ecosystems.</title>
        <authorList>
            <person name="He C.Y."/>
            <person name="Keren R."/>
            <person name="Whittaker M."/>
            <person name="Farag I.F."/>
            <person name="Doudna J."/>
            <person name="Cate J.H.D."/>
            <person name="Banfield J.F."/>
        </authorList>
    </citation>
    <scope>NUCLEOTIDE SEQUENCE</scope>
    <source>
        <strain evidence="3">NC_groundwater_717_Ag_S-0.2um_59_8</strain>
    </source>
</reference>
<evidence type="ECO:0000313" key="4">
    <source>
        <dbReference type="Proteomes" id="UP000741360"/>
    </source>
</evidence>
<gene>
    <name evidence="3" type="ORF">HYY65_01395</name>
</gene>
<dbReference type="Pfam" id="PF01970">
    <property type="entry name" value="TctA"/>
    <property type="match status" value="1"/>
</dbReference>
<feature type="transmembrane region" description="Helical" evidence="1">
    <location>
        <begin position="12"/>
        <end position="35"/>
    </location>
</feature>
<evidence type="ECO:0000256" key="1">
    <source>
        <dbReference type="SAM" id="Phobius"/>
    </source>
</evidence>
<dbReference type="PANTHER" id="PTHR35342">
    <property type="entry name" value="TRICARBOXYLIC TRANSPORT PROTEIN"/>
    <property type="match status" value="1"/>
</dbReference>
<protein>
    <submittedName>
        <fullName evidence="3">Tripartite tricarboxylate transporter permease</fullName>
    </submittedName>
</protein>
<organism evidence="3 4">
    <name type="scientific">Tectimicrobiota bacterium</name>
    <dbReference type="NCBI Taxonomy" id="2528274"/>
    <lineage>
        <taxon>Bacteria</taxon>
        <taxon>Pseudomonadati</taxon>
        <taxon>Nitrospinota/Tectimicrobiota group</taxon>
        <taxon>Candidatus Tectimicrobiota</taxon>
    </lineage>
</organism>
<keyword evidence="1" id="KW-0472">Membrane</keyword>
<dbReference type="InterPro" id="IPR002823">
    <property type="entry name" value="DUF112_TM"/>
</dbReference>
<feature type="transmembrane region" description="Helical" evidence="1">
    <location>
        <begin position="351"/>
        <end position="374"/>
    </location>
</feature>
<accession>A0A932GMT6</accession>
<dbReference type="EMBL" id="JACPSX010000025">
    <property type="protein sequence ID" value="MBI3013730.1"/>
    <property type="molecule type" value="Genomic_DNA"/>
</dbReference>
<sequence>MTMDLWMAGFQLALSGTNLLYLVVGALIGLAIGVLPGLGPIFGVALMLPFTFFMPPATAIIFLCSIHAATAYGDSIASILINVPGGPGSVASCWDGYPLAKQGRAGMALGISTFGSMIGGVMGWLSLVLIAPLLTSVALKIGPAEYFALGIMALSLLSIAARGETTKGLVMGGVGLLLSFIGQDPIRGAYRFTFGSLYLEDGVNLIPVTVGLFALSQAMILTEESAQAGEVRKVADSIWRGLKEILRRPLTLIRGGLVGIFMGVMPALGIISASISAYFVEKQFSKEPETFGEGNPAGLLAPETAKNACVVGDLVPTFTLGIPGSATTAILLAALTIQGLKPGPDFFSSGVVPYAVFAGILLAQFTFFILGLILARFFAKIVVVPSALLVPLIVALSVYGTYAFRSNLFDVLAMLLFGLLGFILRKAGYPPACLVLGLVLGSLIERMFHRALLISDGSYSVFVTKPISLVILILTAAFLAWPYLQDTFVKQLKGWIKS</sequence>
<feature type="transmembrane region" description="Helical" evidence="1">
    <location>
        <begin position="461"/>
        <end position="484"/>
    </location>
</feature>
<keyword evidence="1" id="KW-0812">Transmembrane</keyword>
<feature type="domain" description="DUF112" evidence="2">
    <location>
        <begin position="19"/>
        <end position="436"/>
    </location>
</feature>
<evidence type="ECO:0000259" key="2">
    <source>
        <dbReference type="Pfam" id="PF01970"/>
    </source>
</evidence>
<feature type="transmembrane region" description="Helical" evidence="1">
    <location>
        <begin position="146"/>
        <end position="163"/>
    </location>
</feature>
<name>A0A932GMT6_UNCTE</name>
<feature type="transmembrane region" description="Helical" evidence="1">
    <location>
        <begin position="108"/>
        <end position="134"/>
    </location>
</feature>
<feature type="transmembrane region" description="Helical" evidence="1">
    <location>
        <begin position="41"/>
        <end position="64"/>
    </location>
</feature>
<comment type="caution">
    <text evidence="3">The sequence shown here is derived from an EMBL/GenBank/DDBJ whole genome shotgun (WGS) entry which is preliminary data.</text>
</comment>
<dbReference type="AlphaFoldDB" id="A0A932GMT6"/>
<feature type="transmembrane region" description="Helical" evidence="1">
    <location>
        <begin position="381"/>
        <end position="402"/>
    </location>
</feature>
<feature type="transmembrane region" description="Helical" evidence="1">
    <location>
        <begin position="257"/>
        <end position="280"/>
    </location>
</feature>
<evidence type="ECO:0000313" key="3">
    <source>
        <dbReference type="EMBL" id="MBI3013730.1"/>
    </source>
</evidence>
<dbReference type="Proteomes" id="UP000741360">
    <property type="component" value="Unassembled WGS sequence"/>
</dbReference>
<keyword evidence="1" id="KW-1133">Transmembrane helix</keyword>
<proteinExistence type="predicted"/>
<dbReference type="PANTHER" id="PTHR35342:SF5">
    <property type="entry name" value="TRICARBOXYLIC TRANSPORT PROTEIN"/>
    <property type="match status" value="1"/>
</dbReference>